<protein>
    <submittedName>
        <fullName evidence="2">Uncharacterized protein (DUF111 family)</fullName>
    </submittedName>
</protein>
<dbReference type="Pfam" id="PF01969">
    <property type="entry name" value="Ni_insertion"/>
    <property type="match status" value="1"/>
</dbReference>
<name>A0ABS4GWG9_9BACL</name>
<accession>A0ABS4GWG9</accession>
<dbReference type="Proteomes" id="UP001519343">
    <property type="component" value="Unassembled WGS sequence"/>
</dbReference>
<dbReference type="PANTHER" id="PTHR36566">
    <property type="entry name" value="NICKEL INSERTION PROTEIN-RELATED"/>
    <property type="match status" value="1"/>
</dbReference>
<proteinExistence type="predicted"/>
<dbReference type="EMBL" id="JAGGKT010000024">
    <property type="protein sequence ID" value="MBP1934625.1"/>
    <property type="molecule type" value="Genomic_DNA"/>
</dbReference>
<evidence type="ECO:0000313" key="2">
    <source>
        <dbReference type="EMBL" id="MBP1934625.1"/>
    </source>
</evidence>
<evidence type="ECO:0000313" key="3">
    <source>
        <dbReference type="Proteomes" id="UP001519343"/>
    </source>
</evidence>
<evidence type="ECO:0000256" key="1">
    <source>
        <dbReference type="ARBA" id="ARBA00022596"/>
    </source>
</evidence>
<comment type="caution">
    <text evidence="2">The sequence shown here is derived from an EMBL/GenBank/DDBJ whole genome shotgun (WGS) entry which is preliminary data.</text>
</comment>
<keyword evidence="1" id="KW-0533">Nickel</keyword>
<keyword evidence="3" id="KW-1185">Reference proteome</keyword>
<sequence>MGQDQEHQDDSMVMIETNLDDMSGEWMGYVMDRLFETGAKDAFYTPIYMKKNRPAQKLSVLAKEQDLATILDLLFKETTTLGVRYYPVTCHRLERQFLKVRLPLGEVSVKVGRRDGVVVQIAPEYEECAMIARNSGIPLKQVFNQVQQAFRNQYPEWEVNKKA</sequence>
<dbReference type="Gene3D" id="3.10.20.300">
    <property type="entry name" value="mk0293 like domain"/>
    <property type="match status" value="1"/>
</dbReference>
<dbReference type="InterPro" id="IPR002822">
    <property type="entry name" value="Ni_insertion"/>
</dbReference>
<dbReference type="PANTHER" id="PTHR36566:SF1">
    <property type="entry name" value="PYRIDINIUM-3,5-BISTHIOCARBOXYLIC ACID MONONUCLEOTIDE NICKEL INSERTION PROTEIN"/>
    <property type="match status" value="1"/>
</dbReference>
<dbReference type="RefSeq" id="WP_209812612.1">
    <property type="nucleotide sequence ID" value="NZ_JAGGKT010000024.1"/>
</dbReference>
<dbReference type="Gene3D" id="3.30.70.1380">
    <property type="entry name" value="Transcriptional regulatory protein pf0864 domain like"/>
    <property type="match status" value="1"/>
</dbReference>
<organism evidence="2 3">
    <name type="scientific">Ammoniphilus resinae</name>
    <dbReference type="NCBI Taxonomy" id="861532"/>
    <lineage>
        <taxon>Bacteria</taxon>
        <taxon>Bacillati</taxon>
        <taxon>Bacillota</taxon>
        <taxon>Bacilli</taxon>
        <taxon>Bacillales</taxon>
        <taxon>Paenibacillaceae</taxon>
        <taxon>Aneurinibacillus group</taxon>
        <taxon>Ammoniphilus</taxon>
    </lineage>
</organism>
<reference evidence="2 3" key="1">
    <citation type="submission" date="2021-03" db="EMBL/GenBank/DDBJ databases">
        <title>Genomic Encyclopedia of Type Strains, Phase IV (KMG-IV): sequencing the most valuable type-strain genomes for metagenomic binning, comparative biology and taxonomic classification.</title>
        <authorList>
            <person name="Goeker M."/>
        </authorList>
    </citation>
    <scope>NUCLEOTIDE SEQUENCE [LARGE SCALE GENOMIC DNA]</scope>
    <source>
        <strain evidence="2 3">DSM 24738</strain>
    </source>
</reference>
<gene>
    <name evidence="2" type="ORF">J2Z37_004645</name>
</gene>